<dbReference type="PANTHER" id="PTHR35174">
    <property type="entry name" value="BLL7171 PROTEIN-RELATED"/>
    <property type="match status" value="1"/>
</dbReference>
<dbReference type="PANTHER" id="PTHR35174:SF3">
    <property type="entry name" value="BLL7171 PROTEIN"/>
    <property type="match status" value="1"/>
</dbReference>
<dbReference type="Pfam" id="PF03795">
    <property type="entry name" value="YCII"/>
    <property type="match status" value="1"/>
</dbReference>
<keyword evidence="4" id="KW-1185">Reference proteome</keyword>
<comment type="caution">
    <text evidence="3">The sequence shown here is derived from an EMBL/GenBank/DDBJ whole genome shotgun (WGS) entry which is preliminary data.</text>
</comment>
<dbReference type="Proteomes" id="UP000316639">
    <property type="component" value="Unassembled WGS sequence"/>
</dbReference>
<name>A0A563EP15_9PSEU</name>
<comment type="similarity">
    <text evidence="1">Belongs to the YciI family.</text>
</comment>
<dbReference type="InterPro" id="IPR005545">
    <property type="entry name" value="YCII"/>
</dbReference>
<proteinExistence type="inferred from homology"/>
<dbReference type="OrthoDB" id="668782at2"/>
<dbReference type="SUPFAM" id="SSF54909">
    <property type="entry name" value="Dimeric alpha+beta barrel"/>
    <property type="match status" value="1"/>
</dbReference>
<dbReference type="Gene3D" id="3.30.70.1060">
    <property type="entry name" value="Dimeric alpha+beta barrel"/>
    <property type="match status" value="1"/>
</dbReference>
<evidence type="ECO:0000313" key="4">
    <source>
        <dbReference type="Proteomes" id="UP000316639"/>
    </source>
</evidence>
<dbReference type="InterPro" id="IPR011008">
    <property type="entry name" value="Dimeric_a/b-barrel"/>
</dbReference>
<sequence length="128" mass="13960">MDVAGSEPEEDAMQYALLIYQVDKHWAEADEAERARMYAEHGKFVELLNAHDAMRGGAELALSANATTVRRNNGEALLTDGPYAETTEQIGGYYIVEAKDLDQALEFAKACPADIVEVRPFAPASEPG</sequence>
<reference evidence="3 4" key="1">
    <citation type="submission" date="2019-07" db="EMBL/GenBank/DDBJ databases">
        <title>Lentzea xizangensis sp. nov., isolated from Qinghai-Tibetan Plateau Soils.</title>
        <authorList>
            <person name="Huang J."/>
        </authorList>
    </citation>
    <scope>NUCLEOTIDE SEQUENCE [LARGE SCALE GENOMIC DNA]</scope>
    <source>
        <strain evidence="3 4">FXJ1.1311</strain>
    </source>
</reference>
<accession>A0A563EP15</accession>
<evidence type="ECO:0000313" key="3">
    <source>
        <dbReference type="EMBL" id="TWP49050.1"/>
    </source>
</evidence>
<protein>
    <submittedName>
        <fullName evidence="3">YciI family protein</fullName>
    </submittedName>
</protein>
<evidence type="ECO:0000256" key="1">
    <source>
        <dbReference type="ARBA" id="ARBA00007689"/>
    </source>
</evidence>
<feature type="domain" description="YCII-related" evidence="2">
    <location>
        <begin position="13"/>
        <end position="113"/>
    </location>
</feature>
<evidence type="ECO:0000259" key="2">
    <source>
        <dbReference type="Pfam" id="PF03795"/>
    </source>
</evidence>
<dbReference type="AlphaFoldDB" id="A0A563EP15"/>
<dbReference type="EMBL" id="VOBR01000017">
    <property type="protein sequence ID" value="TWP49050.1"/>
    <property type="molecule type" value="Genomic_DNA"/>
</dbReference>
<gene>
    <name evidence="3" type="ORF">FKR81_25590</name>
</gene>
<organism evidence="3 4">
    <name type="scientific">Lentzea tibetensis</name>
    <dbReference type="NCBI Taxonomy" id="2591470"/>
    <lineage>
        <taxon>Bacteria</taxon>
        <taxon>Bacillati</taxon>
        <taxon>Actinomycetota</taxon>
        <taxon>Actinomycetes</taxon>
        <taxon>Pseudonocardiales</taxon>
        <taxon>Pseudonocardiaceae</taxon>
        <taxon>Lentzea</taxon>
    </lineage>
</organism>